<name>A0A318S7N2_9DEIO</name>
<accession>A0A318S7N2</accession>
<proteinExistence type="predicted"/>
<gene>
    <name evidence="2" type="ORF">DES52_104128</name>
</gene>
<evidence type="ECO:0000256" key="1">
    <source>
        <dbReference type="SAM" id="SignalP"/>
    </source>
</evidence>
<keyword evidence="1" id="KW-0732">Signal</keyword>
<evidence type="ECO:0000313" key="2">
    <source>
        <dbReference type="EMBL" id="PYE54857.1"/>
    </source>
</evidence>
<dbReference type="Proteomes" id="UP000248326">
    <property type="component" value="Unassembled WGS sequence"/>
</dbReference>
<feature type="signal peptide" evidence="1">
    <location>
        <begin position="1"/>
        <end position="18"/>
    </location>
</feature>
<dbReference type="AlphaFoldDB" id="A0A318S7N2"/>
<comment type="caution">
    <text evidence="2">The sequence shown here is derived from an EMBL/GenBank/DDBJ whole genome shotgun (WGS) entry which is preliminary data.</text>
</comment>
<feature type="chain" id="PRO_5016317042" evidence="1">
    <location>
        <begin position="19"/>
        <end position="427"/>
    </location>
</feature>
<organism evidence="2 3">
    <name type="scientific">Deinococcus yavapaiensis KR-236</name>
    <dbReference type="NCBI Taxonomy" id="694435"/>
    <lineage>
        <taxon>Bacteria</taxon>
        <taxon>Thermotogati</taxon>
        <taxon>Deinococcota</taxon>
        <taxon>Deinococci</taxon>
        <taxon>Deinococcales</taxon>
        <taxon>Deinococcaceae</taxon>
        <taxon>Deinococcus</taxon>
    </lineage>
</organism>
<dbReference type="OrthoDB" id="54041at2"/>
<dbReference type="EMBL" id="QJSX01000004">
    <property type="protein sequence ID" value="PYE54857.1"/>
    <property type="molecule type" value="Genomic_DNA"/>
</dbReference>
<keyword evidence="3" id="KW-1185">Reference proteome</keyword>
<reference evidence="2 3" key="1">
    <citation type="submission" date="2018-06" db="EMBL/GenBank/DDBJ databases">
        <title>Genomic Encyclopedia of Type Strains, Phase IV (KMG-IV): sequencing the most valuable type-strain genomes for metagenomic binning, comparative biology and taxonomic classification.</title>
        <authorList>
            <person name="Goeker M."/>
        </authorList>
    </citation>
    <scope>NUCLEOTIDE SEQUENCE [LARGE SCALE GENOMIC DNA]</scope>
    <source>
        <strain evidence="2 3">DSM 18048</strain>
    </source>
</reference>
<protein>
    <submittedName>
        <fullName evidence="2">Uncharacterized protein</fullName>
    </submittedName>
</protein>
<sequence length="427" mass="44218">MRRACLLGAALFAASAGAQSTSNFFQVRFFGPPIGLESVAVDGQLSARMPNFTLNLRVPQFDAYTRSANLTVSVGTFFAVTSFAADTSRATETYTGVLGYTSPDPGFFTDGTLTLVRATDARPTQGYAVTSATLDVRGRLSDVWQWGTTASMDDTRANATPDTLGGSRSLGLSASGKIDEADVRLRAKVTSNVQTPNTLNYNVAAETRVPLSDTEALGASVSFDSVTLDAERVSLTSTRFDDLSLTASVERSNGAVGARLSGVLGPDAPTSWSAEYGIVFTQPPSQDATIGVNVREGPWSVAASVTGSLAPDAFGSAQPAVGGQASLGFRSGDATLSLRGNARYQAGSATPWSYRADASVSVTSGPLTWSLIGSLGSATTSLPLTATATLQGLYALTSNVGVSANVRVSNGSNRPSVQFGVGVRYAF</sequence>
<dbReference type="RefSeq" id="WP_110885975.1">
    <property type="nucleotide sequence ID" value="NZ_QJSX01000004.1"/>
</dbReference>
<evidence type="ECO:0000313" key="3">
    <source>
        <dbReference type="Proteomes" id="UP000248326"/>
    </source>
</evidence>